<dbReference type="EMBL" id="CP081297">
    <property type="protein sequence ID" value="QZD88432.1"/>
    <property type="molecule type" value="Genomic_DNA"/>
</dbReference>
<evidence type="ECO:0000313" key="1">
    <source>
        <dbReference type="EMBL" id="QZD88432.1"/>
    </source>
</evidence>
<accession>A0ABX8ZLL9</accession>
<keyword evidence="2" id="KW-1185">Reference proteome</keyword>
<evidence type="ECO:0000313" key="2">
    <source>
        <dbReference type="Proteomes" id="UP000824280"/>
    </source>
</evidence>
<reference evidence="1 2" key="1">
    <citation type="submission" date="2021-08" db="EMBL/GenBank/DDBJ databases">
        <title>Comparative Genomics Analysis of the Genus Qipengyuania Reveals Extensive Genetic Diversity and Metabolic Versatility, Including the Description of Fifteen Novel Species.</title>
        <authorList>
            <person name="Liu Y."/>
        </authorList>
    </citation>
    <scope>NUCLEOTIDE SEQUENCE [LARGE SCALE GENOMIC DNA]</scope>
    <source>
        <strain evidence="1 2">1XM2-8</strain>
    </source>
</reference>
<protein>
    <recommendedName>
        <fullName evidence="3">Elongation factor P</fullName>
    </recommendedName>
</protein>
<gene>
    <name evidence="1" type="ORF">K3166_04575</name>
</gene>
<proteinExistence type="predicted"/>
<dbReference type="Proteomes" id="UP000824280">
    <property type="component" value="Chromosome"/>
</dbReference>
<evidence type="ECO:0008006" key="3">
    <source>
        <dbReference type="Google" id="ProtNLM"/>
    </source>
</evidence>
<name>A0ABX8ZLL9_9SPHN</name>
<sequence length="105" mass="11186">MPGAQAQGRLGLLPQGEYVCALPGSATGAAWEELPAHNFAITGASSYRTDKGSGTYLLEGKRVTFTRGPMKGHRMMLLSSGLLQEMDRNGKLGRLRCHRAGPIAS</sequence>
<organism evidence="1 2">
    <name type="scientific">Qipengyuania psychrotolerans</name>
    <dbReference type="NCBI Taxonomy" id="2867238"/>
    <lineage>
        <taxon>Bacteria</taxon>
        <taxon>Pseudomonadati</taxon>
        <taxon>Pseudomonadota</taxon>
        <taxon>Alphaproteobacteria</taxon>
        <taxon>Sphingomonadales</taxon>
        <taxon>Erythrobacteraceae</taxon>
        <taxon>Qipengyuania</taxon>
    </lineage>
</organism>